<protein>
    <recommendedName>
        <fullName evidence="4">Lipocalin-like protein</fullName>
    </recommendedName>
</protein>
<feature type="chain" id="PRO_5019103476" description="Lipocalin-like protein" evidence="1">
    <location>
        <begin position="26"/>
        <end position="410"/>
    </location>
</feature>
<proteinExistence type="predicted"/>
<sequence>MNTGFSLKLVFVFLAIMLATLFAQAQKPKFAGNWLLIKVDKNGVVEDENTEFLFKKDGLVSSSGFDFAKWHFNATAMEINLASPLSEDEFNGIHKIKQLTNKQLVFSQGGRIYYFKRINEEQKRIDAEKTGKTNEVSGLAGTWKLNHKVFDQLFLKLELPETFKFISCASGTTTSTKGQWHYLPETKELELTGVAEGEHFILKGKNRVKDHSAGFLALVTARETLLFDKKDKSDIEWLTFSADEFKSHTNDENLLPKVWRNNASVISHLAKLQRMVYHCKTYVPEAEALKNTRTILRKVDAKPEKGSVSIANIMITKYDTLQYSENYMGNMMNQNNYFFPEEEPGFYRVTGIEKYEGYECTVIEAVSDNKILKLWMINNQPGVYAKIIEQGKHFMTNETEYHVISLLRTY</sequence>
<evidence type="ECO:0000256" key="1">
    <source>
        <dbReference type="SAM" id="SignalP"/>
    </source>
</evidence>
<dbReference type="EMBL" id="RAPQ01000008">
    <property type="protein sequence ID" value="RKE03635.1"/>
    <property type="molecule type" value="Genomic_DNA"/>
</dbReference>
<dbReference type="RefSeq" id="WP_120238501.1">
    <property type="nucleotide sequence ID" value="NZ_RAPQ01000008.1"/>
</dbReference>
<evidence type="ECO:0000313" key="2">
    <source>
        <dbReference type="EMBL" id="RKE03635.1"/>
    </source>
</evidence>
<keyword evidence="1" id="KW-0732">Signal</keyword>
<accession>A0A419X7G8</accession>
<dbReference type="AlphaFoldDB" id="A0A419X7G8"/>
<dbReference type="Proteomes" id="UP000284531">
    <property type="component" value="Unassembled WGS sequence"/>
</dbReference>
<gene>
    <name evidence="2" type="ORF">BXY64_0644</name>
</gene>
<name>A0A419X7G8_9BACT</name>
<evidence type="ECO:0000313" key="3">
    <source>
        <dbReference type="Proteomes" id="UP000284531"/>
    </source>
</evidence>
<reference evidence="2 3" key="1">
    <citation type="submission" date="2018-09" db="EMBL/GenBank/DDBJ databases">
        <title>Genomic Encyclopedia of Archaeal and Bacterial Type Strains, Phase II (KMG-II): from individual species to whole genera.</title>
        <authorList>
            <person name="Goeker M."/>
        </authorList>
    </citation>
    <scope>NUCLEOTIDE SEQUENCE [LARGE SCALE GENOMIC DNA]</scope>
    <source>
        <strain evidence="2 3">DSM 21950</strain>
    </source>
</reference>
<feature type="signal peptide" evidence="1">
    <location>
        <begin position="1"/>
        <end position="25"/>
    </location>
</feature>
<evidence type="ECO:0008006" key="4">
    <source>
        <dbReference type="Google" id="ProtNLM"/>
    </source>
</evidence>
<keyword evidence="3" id="KW-1185">Reference proteome</keyword>
<comment type="caution">
    <text evidence="2">The sequence shown here is derived from an EMBL/GenBank/DDBJ whole genome shotgun (WGS) entry which is preliminary data.</text>
</comment>
<organism evidence="2 3">
    <name type="scientific">Marinifilum flexuosum</name>
    <dbReference type="NCBI Taxonomy" id="1117708"/>
    <lineage>
        <taxon>Bacteria</taxon>
        <taxon>Pseudomonadati</taxon>
        <taxon>Bacteroidota</taxon>
        <taxon>Bacteroidia</taxon>
        <taxon>Marinilabiliales</taxon>
        <taxon>Marinifilaceae</taxon>
    </lineage>
</organism>
<dbReference type="OrthoDB" id="1113037at2"/>